<proteinExistence type="predicted"/>
<dbReference type="Gene3D" id="3.40.30.10">
    <property type="entry name" value="Glutaredoxin"/>
    <property type="match status" value="1"/>
</dbReference>
<feature type="chain" id="PRO_5018587084" evidence="1">
    <location>
        <begin position="24"/>
        <end position="252"/>
    </location>
</feature>
<dbReference type="PROSITE" id="PS51352">
    <property type="entry name" value="THIOREDOXIN_2"/>
    <property type="match status" value="1"/>
</dbReference>
<dbReference type="InterPro" id="IPR013766">
    <property type="entry name" value="Thioredoxin_domain"/>
</dbReference>
<gene>
    <name evidence="3" type="ORF">EJ377_09170</name>
</gene>
<name>A0A3S0QWJ9_9FLAO</name>
<organism evidence="3 4">
    <name type="scientific">Chryseobacterium arthrosphaerae</name>
    <dbReference type="NCBI Taxonomy" id="651561"/>
    <lineage>
        <taxon>Bacteria</taxon>
        <taxon>Pseudomonadati</taxon>
        <taxon>Bacteroidota</taxon>
        <taxon>Flavobacteriia</taxon>
        <taxon>Flavobacteriales</taxon>
        <taxon>Weeksellaceae</taxon>
        <taxon>Chryseobacterium group</taxon>
        <taxon>Chryseobacterium</taxon>
    </lineage>
</organism>
<evidence type="ECO:0000313" key="4">
    <source>
        <dbReference type="Proteomes" id="UP000276953"/>
    </source>
</evidence>
<dbReference type="CDD" id="cd02966">
    <property type="entry name" value="TlpA_like_family"/>
    <property type="match status" value="1"/>
</dbReference>
<keyword evidence="1" id="KW-0732">Signal</keyword>
<dbReference type="SUPFAM" id="SSF52833">
    <property type="entry name" value="Thioredoxin-like"/>
    <property type="match status" value="1"/>
</dbReference>
<feature type="signal peptide" evidence="1">
    <location>
        <begin position="1"/>
        <end position="23"/>
    </location>
</feature>
<comment type="caution">
    <text evidence="3">The sequence shown here is derived from an EMBL/GenBank/DDBJ whole genome shotgun (WGS) entry which is preliminary data.</text>
</comment>
<dbReference type="InterPro" id="IPR036249">
    <property type="entry name" value="Thioredoxin-like_sf"/>
</dbReference>
<evidence type="ECO:0000256" key="1">
    <source>
        <dbReference type="SAM" id="SignalP"/>
    </source>
</evidence>
<dbReference type="PANTHER" id="PTHR42852">
    <property type="entry name" value="THIOL:DISULFIDE INTERCHANGE PROTEIN DSBE"/>
    <property type="match status" value="1"/>
</dbReference>
<dbReference type="Pfam" id="PF00578">
    <property type="entry name" value="AhpC-TSA"/>
    <property type="match status" value="1"/>
</dbReference>
<sequence>MKLKSKLKILVLIIGMIPLHLMAQSTPEEVLKGLKKSEKKLERFDGESVPVYLPDGKRVRGGEMMEAVMKGDYAPEQYEDEKGNIKAIMLRQLSEEEIAMVKSKSKKRAEKQSEIKPSKDFTVVDMNGKSYSIKELKGKTVVINFWYTRCKPCLMEMPELNDLVDKYSEKGVVFLGITFDDKKVVKNFLSKKAFKYNIVPNARDIISLYEISNYPSHIIIDENSNIVFSATGLEKETVANLDNYIAKLTQKP</sequence>
<dbReference type="GO" id="GO:0016209">
    <property type="term" value="F:antioxidant activity"/>
    <property type="evidence" value="ECO:0007669"/>
    <property type="project" value="InterPro"/>
</dbReference>
<dbReference type="EMBL" id="RYFC01000001">
    <property type="protein sequence ID" value="RTZ50143.1"/>
    <property type="molecule type" value="Genomic_DNA"/>
</dbReference>
<evidence type="ECO:0000259" key="2">
    <source>
        <dbReference type="PROSITE" id="PS51352"/>
    </source>
</evidence>
<dbReference type="InterPro" id="IPR050553">
    <property type="entry name" value="Thioredoxin_ResA/DsbE_sf"/>
</dbReference>
<accession>A0A3S0QWJ9</accession>
<feature type="domain" description="Thioredoxin" evidence="2">
    <location>
        <begin position="112"/>
        <end position="250"/>
    </location>
</feature>
<dbReference type="AlphaFoldDB" id="A0A3S0QWJ9"/>
<dbReference type="GO" id="GO:0016491">
    <property type="term" value="F:oxidoreductase activity"/>
    <property type="evidence" value="ECO:0007669"/>
    <property type="project" value="InterPro"/>
</dbReference>
<dbReference type="PANTHER" id="PTHR42852:SF13">
    <property type="entry name" value="PROTEIN DIPZ"/>
    <property type="match status" value="1"/>
</dbReference>
<dbReference type="Proteomes" id="UP000276953">
    <property type="component" value="Unassembled WGS sequence"/>
</dbReference>
<protein>
    <submittedName>
        <fullName evidence="3">TlpA family protein disulfide reductase</fullName>
    </submittedName>
</protein>
<dbReference type="InterPro" id="IPR000866">
    <property type="entry name" value="AhpC/TSA"/>
</dbReference>
<reference evidence="3 4" key="1">
    <citation type="submission" date="2018-12" db="EMBL/GenBank/DDBJ databases">
        <title>Draft Genome Sequence of Chryseobacterium arthrosphaerae strain ED882-96 Isolated from the Blood of a Patient with Liver Cirrhosis in Taiwan.</title>
        <authorList>
            <person name="Lin J.-N."/>
            <person name="Lai C.-H."/>
            <person name="Yang C.-H."/>
            <person name="Huang Y.-H."/>
        </authorList>
    </citation>
    <scope>NUCLEOTIDE SEQUENCE [LARGE SCALE GENOMIC DNA]</scope>
    <source>
        <strain evidence="3 4">ED882-96</strain>
    </source>
</reference>
<evidence type="ECO:0000313" key="3">
    <source>
        <dbReference type="EMBL" id="RTZ50143.1"/>
    </source>
</evidence>